<proteinExistence type="predicted"/>
<dbReference type="VEuPathDB" id="FungiDB:BTJ68_06074"/>
<evidence type="ECO:0000256" key="4">
    <source>
        <dbReference type="ARBA" id="ARBA00023136"/>
    </source>
</evidence>
<comment type="subcellular location">
    <subcellularLocation>
        <location evidence="1">Membrane</location>
    </subcellularLocation>
</comment>
<name>A0A3M7DFD8_HORWE</name>
<dbReference type="PANTHER" id="PTHR35371:SF1">
    <property type="entry name" value="BLR7753 PROTEIN"/>
    <property type="match status" value="1"/>
</dbReference>
<gene>
    <name evidence="5" type="ORF">D0863_10784</name>
</gene>
<evidence type="ECO:0000313" key="6">
    <source>
        <dbReference type="Proteomes" id="UP000269276"/>
    </source>
</evidence>
<keyword evidence="4" id="KW-0472">Membrane</keyword>
<organism evidence="5 6">
    <name type="scientific">Hortaea werneckii</name>
    <name type="common">Black yeast</name>
    <name type="synonym">Cladosporium werneckii</name>
    <dbReference type="NCBI Taxonomy" id="91943"/>
    <lineage>
        <taxon>Eukaryota</taxon>
        <taxon>Fungi</taxon>
        <taxon>Dikarya</taxon>
        <taxon>Ascomycota</taxon>
        <taxon>Pezizomycotina</taxon>
        <taxon>Dothideomycetes</taxon>
        <taxon>Dothideomycetidae</taxon>
        <taxon>Mycosphaerellales</taxon>
        <taxon>Teratosphaeriaceae</taxon>
        <taxon>Hortaea</taxon>
    </lineage>
</organism>
<dbReference type="Gene3D" id="1.20.120.550">
    <property type="entry name" value="Membrane associated eicosanoid/glutathione metabolism-like domain"/>
    <property type="match status" value="1"/>
</dbReference>
<sequence>MASSMLPASDNWSIHSIPLAFGLGLVPHLYCQGRLILATRGQMSIAQPRNNLETWKGKLPNALWAQLSRARGAHLNSLEVFPLFAAAILAGNMSKVPSKDLNNAALSFLGARTLYMTLYTTISHDTLAFARTERSANDWPCTSRAQSQYQEMNVPATPTEEAAGLRTVIQSKKYPLLRR</sequence>
<evidence type="ECO:0000256" key="3">
    <source>
        <dbReference type="ARBA" id="ARBA00022989"/>
    </source>
</evidence>
<evidence type="ECO:0000313" key="5">
    <source>
        <dbReference type="EMBL" id="RMY62934.1"/>
    </source>
</evidence>
<evidence type="ECO:0000256" key="1">
    <source>
        <dbReference type="ARBA" id="ARBA00004370"/>
    </source>
</evidence>
<dbReference type="EMBL" id="QWIP01000483">
    <property type="protein sequence ID" value="RMY62934.1"/>
    <property type="molecule type" value="Genomic_DNA"/>
</dbReference>
<evidence type="ECO:0000256" key="2">
    <source>
        <dbReference type="ARBA" id="ARBA00022692"/>
    </source>
</evidence>
<dbReference type="GO" id="GO:0016020">
    <property type="term" value="C:membrane"/>
    <property type="evidence" value="ECO:0007669"/>
    <property type="project" value="UniProtKB-SubCell"/>
</dbReference>
<dbReference type="AlphaFoldDB" id="A0A3M7DFD8"/>
<dbReference type="OrthoDB" id="2122304at2759"/>
<keyword evidence="3" id="KW-1133">Transmembrane helix</keyword>
<dbReference type="PANTHER" id="PTHR35371">
    <property type="entry name" value="INNER MEMBRANE PROTEIN"/>
    <property type="match status" value="1"/>
</dbReference>
<reference evidence="5 6" key="1">
    <citation type="journal article" date="2018" name="BMC Genomics">
        <title>Genomic evidence for intraspecific hybridization in a clonal and extremely halotolerant yeast.</title>
        <authorList>
            <person name="Gostincar C."/>
            <person name="Stajich J.E."/>
            <person name="Zupancic J."/>
            <person name="Zalar P."/>
            <person name="Gunde-Cimerman N."/>
        </authorList>
    </citation>
    <scope>NUCLEOTIDE SEQUENCE [LARGE SCALE GENOMIC DNA]</scope>
    <source>
        <strain evidence="5 6">EXF-2682</strain>
    </source>
</reference>
<protein>
    <submittedName>
        <fullName evidence="5">Uncharacterized protein</fullName>
    </submittedName>
</protein>
<keyword evidence="2" id="KW-0812">Transmembrane</keyword>
<dbReference type="Proteomes" id="UP000269276">
    <property type="component" value="Unassembled WGS sequence"/>
</dbReference>
<dbReference type="Pfam" id="PF01124">
    <property type="entry name" value="MAPEG"/>
    <property type="match status" value="1"/>
</dbReference>
<accession>A0A3M7DFD8</accession>
<dbReference type="SUPFAM" id="SSF161084">
    <property type="entry name" value="MAPEG domain-like"/>
    <property type="match status" value="1"/>
</dbReference>
<dbReference type="InterPro" id="IPR023352">
    <property type="entry name" value="MAPEG-like_dom_sf"/>
</dbReference>
<dbReference type="InterPro" id="IPR001129">
    <property type="entry name" value="Membr-assoc_MAPEG"/>
</dbReference>
<comment type="caution">
    <text evidence="5">The sequence shown here is derived from an EMBL/GenBank/DDBJ whole genome shotgun (WGS) entry which is preliminary data.</text>
</comment>